<protein>
    <recommendedName>
        <fullName evidence="9">Leucine--tRNA ligase</fullName>
        <ecNumber evidence="9">6.1.1.4</ecNumber>
    </recommendedName>
    <alternativeName>
        <fullName evidence="9">Leucyl-tRNA synthetase</fullName>
        <shortName evidence="9">LeuRS</shortName>
    </alternativeName>
</protein>
<dbReference type="Pfam" id="PF00133">
    <property type="entry name" value="tRNA-synt_1"/>
    <property type="match status" value="2"/>
</dbReference>
<dbReference type="InterPro" id="IPR002300">
    <property type="entry name" value="aa-tRNA-synth_Ia"/>
</dbReference>
<dbReference type="SUPFAM" id="SSF47323">
    <property type="entry name" value="Anticodon-binding domain of a subclass of class I aminoacyl-tRNA synthetases"/>
    <property type="match status" value="1"/>
</dbReference>
<dbReference type="AlphaFoldDB" id="A0A1F8EUJ1"/>
<feature type="domain" description="Aminoacyl-tRNA synthetase class Ia" evidence="10">
    <location>
        <begin position="12"/>
        <end position="210"/>
    </location>
</feature>
<keyword evidence="5 9" id="KW-0067">ATP-binding</keyword>
<feature type="domain" description="Leucyl-tRNA synthetase editing" evidence="12">
    <location>
        <begin position="218"/>
        <end position="405"/>
    </location>
</feature>
<dbReference type="InterPro" id="IPR009008">
    <property type="entry name" value="Val/Leu/Ile-tRNA-synth_edit"/>
</dbReference>
<feature type="binding site" evidence="9">
    <location>
        <position position="586"/>
    </location>
    <ligand>
        <name>ATP</name>
        <dbReference type="ChEBI" id="CHEBI:30616"/>
    </ligand>
</feature>
<gene>
    <name evidence="9" type="primary">leuS</name>
    <name evidence="13" type="ORF">A2831_00725</name>
</gene>
<keyword evidence="6 9" id="KW-0648">Protein biosynthesis</keyword>
<proteinExistence type="inferred from homology"/>
<dbReference type="FunFam" id="1.10.730.10:FF:000002">
    <property type="entry name" value="Leucine--tRNA ligase"/>
    <property type="match status" value="1"/>
</dbReference>
<evidence type="ECO:0000256" key="5">
    <source>
        <dbReference type="ARBA" id="ARBA00022840"/>
    </source>
</evidence>
<evidence type="ECO:0000256" key="7">
    <source>
        <dbReference type="ARBA" id="ARBA00023146"/>
    </source>
</evidence>
<dbReference type="Proteomes" id="UP000177507">
    <property type="component" value="Unassembled WGS sequence"/>
</dbReference>
<dbReference type="GO" id="GO:0006429">
    <property type="term" value="P:leucyl-tRNA aminoacylation"/>
    <property type="evidence" value="ECO:0007669"/>
    <property type="project" value="UniProtKB-UniRule"/>
</dbReference>
<keyword evidence="7 9" id="KW-0030">Aminoacyl-tRNA synthetase</keyword>
<dbReference type="Gene3D" id="3.40.50.620">
    <property type="entry name" value="HUPs"/>
    <property type="match status" value="2"/>
</dbReference>
<feature type="short sequence motif" description="'HIGH' region" evidence="9">
    <location>
        <begin position="39"/>
        <end position="49"/>
    </location>
</feature>
<dbReference type="PRINTS" id="PR00985">
    <property type="entry name" value="TRNASYNTHLEU"/>
</dbReference>
<evidence type="ECO:0000256" key="1">
    <source>
        <dbReference type="ARBA" id="ARBA00005594"/>
    </source>
</evidence>
<feature type="domain" description="Aminoacyl-tRNA synthetase class Ia" evidence="10">
    <location>
        <begin position="419"/>
        <end position="614"/>
    </location>
</feature>
<evidence type="ECO:0000313" key="13">
    <source>
        <dbReference type="EMBL" id="OGN04531.1"/>
    </source>
</evidence>
<dbReference type="FunFam" id="3.40.50.620:FF:000003">
    <property type="entry name" value="Leucine--tRNA ligase"/>
    <property type="match status" value="1"/>
</dbReference>
<evidence type="ECO:0000256" key="9">
    <source>
        <dbReference type="HAMAP-Rule" id="MF_00049"/>
    </source>
</evidence>
<dbReference type="Pfam" id="PF13603">
    <property type="entry name" value="tRNA-synt_1_2"/>
    <property type="match status" value="1"/>
</dbReference>
<dbReference type="NCBIfam" id="TIGR00396">
    <property type="entry name" value="leuS_bact"/>
    <property type="match status" value="1"/>
</dbReference>
<feature type="short sequence motif" description="'KMSKS' region" evidence="9">
    <location>
        <begin position="583"/>
        <end position="587"/>
    </location>
</feature>
<comment type="caution">
    <text evidence="13">The sequence shown here is derived from an EMBL/GenBank/DDBJ whole genome shotgun (WGS) entry which is preliminary data.</text>
</comment>
<evidence type="ECO:0000256" key="3">
    <source>
        <dbReference type="ARBA" id="ARBA00022598"/>
    </source>
</evidence>
<sequence>MKKYNPKQIESKWQKYWEAKKVYNTKEAENNYMLLTEFPYPSGNLHIGHWYAFALPDILARYLRMTGKNVMYPIGFDAFGLPAENAAIKNNIHPETWTKKNITYMTKQLKSMGATFDWSREVQTIDPDYYKWTQWMFLKFYEKGWVYRAATKVNWCPNDKTVLANEQVVDGRCDRCDSEVIQKELTQWMFKITEFADDLAGGLKDLDWQETAKLGQLNWIGRSEGAKIKFKLTDIPGQKDGRHFVDAFTTRADTLFGVTAVVISPELAQKWIDVGWRASEEVKEYVKKSLTKRELERQETAEKTGIDAGIFAVNPINDEKIPVWVADYVLGHYGTGAVMFVPAHDQRDYEFAKKYSLLIKTVVEPVAIEKNLTNEAYVGPGILANSGKYNGVESEDAKKKITEELKLSGFGDFQRTYRLHDWVLSRQRYWGVPIPMVNCLKCGYQPAPEKDLPIKLPSLEDFKPADDGRSPLAKATKWLKVKCPKCEGEAERETDTMDTFVDSSWYFMRYTDPKNKKEFASKEKMAKWLPVPMYIGGAEHTTMHLLYARFFAKALQKLGHVDFLEPFIGRRNRGIILGPDHQKMSKSRGNVVDPDIEVKKYGADAVRMYLAFMGPYEQGGPWSPGGIIGVYRFLSRVWNVFNFAKDVVLPSAKNIVLHKTIKKIGEDIQNMRFNTGVSELMKLLNELESYQLPVSVQKTFLQLLAPFAPHMTEEVWINVMKNKNSIHLEKWPKYDPKLIIEEKVALVVQVNGKTRDVIKASGSLSEEEVRKLALASDKIKKHLVGKDVKKFIYVPGRLINLVI</sequence>
<evidence type="ECO:0000259" key="11">
    <source>
        <dbReference type="Pfam" id="PF08264"/>
    </source>
</evidence>
<dbReference type="EC" id="6.1.1.4" evidence="9"/>
<dbReference type="FunFam" id="3.40.50.620:FF:000056">
    <property type="entry name" value="Leucine--tRNA ligase"/>
    <property type="match status" value="1"/>
</dbReference>
<comment type="subcellular location">
    <subcellularLocation>
        <location evidence="9">Cytoplasm</location>
    </subcellularLocation>
</comment>
<evidence type="ECO:0000256" key="6">
    <source>
        <dbReference type="ARBA" id="ARBA00022917"/>
    </source>
</evidence>
<keyword evidence="2 9" id="KW-0963">Cytoplasm</keyword>
<evidence type="ECO:0000256" key="4">
    <source>
        <dbReference type="ARBA" id="ARBA00022741"/>
    </source>
</evidence>
<evidence type="ECO:0000313" key="14">
    <source>
        <dbReference type="Proteomes" id="UP000177507"/>
    </source>
</evidence>
<comment type="similarity">
    <text evidence="1 9">Belongs to the class-I aminoacyl-tRNA synthetase family.</text>
</comment>
<feature type="domain" description="Methionyl/Valyl/Leucyl/Isoleucyl-tRNA synthetase anticodon-binding" evidence="11">
    <location>
        <begin position="657"/>
        <end position="767"/>
    </location>
</feature>
<dbReference type="SUPFAM" id="SSF52374">
    <property type="entry name" value="Nucleotidylyl transferase"/>
    <property type="match status" value="1"/>
</dbReference>
<dbReference type="PANTHER" id="PTHR43740:SF2">
    <property type="entry name" value="LEUCINE--TRNA LIGASE, MITOCHONDRIAL"/>
    <property type="match status" value="1"/>
</dbReference>
<dbReference type="InterPro" id="IPR014729">
    <property type="entry name" value="Rossmann-like_a/b/a_fold"/>
</dbReference>
<organism evidence="13 14">
    <name type="scientific">Candidatus Yanofskybacteria bacterium RIFCSPHIGHO2_01_FULL_44_17</name>
    <dbReference type="NCBI Taxonomy" id="1802668"/>
    <lineage>
        <taxon>Bacteria</taxon>
        <taxon>Candidatus Yanofskyibacteriota</taxon>
    </lineage>
</organism>
<dbReference type="HAMAP" id="MF_00049_B">
    <property type="entry name" value="Leu_tRNA_synth_B"/>
    <property type="match status" value="1"/>
</dbReference>
<reference evidence="13 14" key="1">
    <citation type="journal article" date="2016" name="Nat. Commun.">
        <title>Thousands of microbial genomes shed light on interconnected biogeochemical processes in an aquifer system.</title>
        <authorList>
            <person name="Anantharaman K."/>
            <person name="Brown C.T."/>
            <person name="Hug L.A."/>
            <person name="Sharon I."/>
            <person name="Castelle C.J."/>
            <person name="Probst A.J."/>
            <person name="Thomas B.C."/>
            <person name="Singh A."/>
            <person name="Wilkins M.J."/>
            <person name="Karaoz U."/>
            <person name="Brodie E.L."/>
            <person name="Williams K.H."/>
            <person name="Hubbard S.S."/>
            <person name="Banfield J.F."/>
        </authorList>
    </citation>
    <scope>NUCLEOTIDE SEQUENCE [LARGE SCALE GENOMIC DNA]</scope>
</reference>
<dbReference type="InterPro" id="IPR013155">
    <property type="entry name" value="M/V/L/I-tRNA-synth_anticd-bd"/>
</dbReference>
<evidence type="ECO:0000256" key="2">
    <source>
        <dbReference type="ARBA" id="ARBA00022490"/>
    </source>
</evidence>
<dbReference type="InterPro" id="IPR009080">
    <property type="entry name" value="tRNAsynth_Ia_anticodon-bd"/>
</dbReference>
<dbReference type="CDD" id="cd07958">
    <property type="entry name" value="Anticodon_Ia_Leu_BEm"/>
    <property type="match status" value="1"/>
</dbReference>
<dbReference type="InterPro" id="IPR002302">
    <property type="entry name" value="Leu-tRNA-ligase"/>
</dbReference>
<dbReference type="GO" id="GO:0002161">
    <property type="term" value="F:aminoacyl-tRNA deacylase activity"/>
    <property type="evidence" value="ECO:0007669"/>
    <property type="project" value="InterPro"/>
</dbReference>
<dbReference type="Gene3D" id="1.10.730.10">
    <property type="entry name" value="Isoleucyl-tRNA Synthetase, Domain 1"/>
    <property type="match status" value="2"/>
</dbReference>
<dbReference type="STRING" id="1802668.A2831_00725"/>
<dbReference type="GO" id="GO:0005524">
    <property type="term" value="F:ATP binding"/>
    <property type="evidence" value="ECO:0007669"/>
    <property type="project" value="UniProtKB-UniRule"/>
</dbReference>
<keyword evidence="3 9" id="KW-0436">Ligase</keyword>
<dbReference type="Pfam" id="PF08264">
    <property type="entry name" value="Anticodon_1"/>
    <property type="match status" value="1"/>
</dbReference>
<evidence type="ECO:0000259" key="12">
    <source>
        <dbReference type="Pfam" id="PF13603"/>
    </source>
</evidence>
<dbReference type="EMBL" id="MGJI01000019">
    <property type="protein sequence ID" value="OGN04531.1"/>
    <property type="molecule type" value="Genomic_DNA"/>
</dbReference>
<dbReference type="SUPFAM" id="SSF50677">
    <property type="entry name" value="ValRS/IleRS/LeuRS editing domain"/>
    <property type="match status" value="1"/>
</dbReference>
<comment type="catalytic activity">
    <reaction evidence="8 9">
        <text>tRNA(Leu) + L-leucine + ATP = L-leucyl-tRNA(Leu) + AMP + diphosphate</text>
        <dbReference type="Rhea" id="RHEA:11688"/>
        <dbReference type="Rhea" id="RHEA-COMP:9613"/>
        <dbReference type="Rhea" id="RHEA-COMP:9622"/>
        <dbReference type="ChEBI" id="CHEBI:30616"/>
        <dbReference type="ChEBI" id="CHEBI:33019"/>
        <dbReference type="ChEBI" id="CHEBI:57427"/>
        <dbReference type="ChEBI" id="CHEBI:78442"/>
        <dbReference type="ChEBI" id="CHEBI:78494"/>
        <dbReference type="ChEBI" id="CHEBI:456215"/>
        <dbReference type="EC" id="6.1.1.4"/>
    </reaction>
</comment>
<dbReference type="GO" id="GO:0005829">
    <property type="term" value="C:cytosol"/>
    <property type="evidence" value="ECO:0007669"/>
    <property type="project" value="TreeGrafter"/>
</dbReference>
<dbReference type="GO" id="GO:0004823">
    <property type="term" value="F:leucine-tRNA ligase activity"/>
    <property type="evidence" value="ECO:0007669"/>
    <property type="project" value="UniProtKB-UniRule"/>
</dbReference>
<dbReference type="CDD" id="cd00812">
    <property type="entry name" value="LeuRS_core"/>
    <property type="match status" value="1"/>
</dbReference>
<keyword evidence="4 9" id="KW-0547">Nucleotide-binding</keyword>
<dbReference type="PANTHER" id="PTHR43740">
    <property type="entry name" value="LEUCYL-TRNA SYNTHETASE"/>
    <property type="match status" value="1"/>
</dbReference>
<name>A0A1F8EUJ1_9BACT</name>
<dbReference type="InterPro" id="IPR025709">
    <property type="entry name" value="Leu_tRNA-synth_edit"/>
</dbReference>
<accession>A0A1F8EUJ1</accession>
<evidence type="ECO:0000259" key="10">
    <source>
        <dbReference type="Pfam" id="PF00133"/>
    </source>
</evidence>
<evidence type="ECO:0000256" key="8">
    <source>
        <dbReference type="ARBA" id="ARBA00047469"/>
    </source>
</evidence>